<evidence type="ECO:0000256" key="2">
    <source>
        <dbReference type="ARBA" id="ARBA00009677"/>
    </source>
</evidence>
<dbReference type="Pfam" id="PF06429">
    <property type="entry name" value="Flg_bbr_C"/>
    <property type="match status" value="1"/>
</dbReference>
<evidence type="ECO:0000259" key="7">
    <source>
        <dbReference type="Pfam" id="PF22692"/>
    </source>
</evidence>
<dbReference type="PANTHER" id="PTHR30435:SF19">
    <property type="entry name" value="FLAGELLAR BASAL-BODY ROD PROTEIN FLGG"/>
    <property type="match status" value="1"/>
</dbReference>
<dbReference type="InterPro" id="IPR020013">
    <property type="entry name" value="Flagellar_FlgE/F/G"/>
</dbReference>
<comment type="subunit">
    <text evidence="4">The basal body constitutes a major portion of the flagellar organelle and consists of five rings (E,L,P,S, and M) mounted on a central rod. The rod consists of about 26 subunits of FlgG in the distal portion, and FlgB, FlgC and FlgF are thought to build up the proximal portion of the rod with about 6 subunits each.</text>
</comment>
<evidence type="ECO:0000259" key="5">
    <source>
        <dbReference type="Pfam" id="PF00460"/>
    </source>
</evidence>
<dbReference type="GO" id="GO:0030694">
    <property type="term" value="C:bacterial-type flagellum basal body, rod"/>
    <property type="evidence" value="ECO:0007669"/>
    <property type="project" value="UniProtKB-UniRule"/>
</dbReference>
<organism evidence="8 9">
    <name type="scientific">Rhodoblastus acidophilus</name>
    <name type="common">Rhodopseudomonas acidophila</name>
    <dbReference type="NCBI Taxonomy" id="1074"/>
    <lineage>
        <taxon>Bacteria</taxon>
        <taxon>Pseudomonadati</taxon>
        <taxon>Pseudomonadota</taxon>
        <taxon>Alphaproteobacteria</taxon>
        <taxon>Hyphomicrobiales</taxon>
        <taxon>Rhodoblastaceae</taxon>
        <taxon>Rhodoblastus</taxon>
    </lineage>
</organism>
<dbReference type="InterPro" id="IPR001444">
    <property type="entry name" value="Flag_bb_rod_N"/>
</dbReference>
<dbReference type="SUPFAM" id="SSF117143">
    <property type="entry name" value="Flagellar hook protein flgE"/>
    <property type="match status" value="1"/>
</dbReference>
<protein>
    <recommendedName>
        <fullName evidence="4">Flagellar basal-body rod protein FlgF</fullName>
    </recommendedName>
</protein>
<dbReference type="NCBIfam" id="TIGR03506">
    <property type="entry name" value="FlgEFG_subfam"/>
    <property type="match status" value="1"/>
</dbReference>
<comment type="subcellular location">
    <subcellularLocation>
        <location evidence="1 4">Bacterial flagellum basal body</location>
    </subcellularLocation>
</comment>
<dbReference type="EMBL" id="FYDG01000006">
    <property type="protein sequence ID" value="SNB75066.1"/>
    <property type="molecule type" value="Genomic_DNA"/>
</dbReference>
<keyword evidence="8" id="KW-0966">Cell projection</keyword>
<dbReference type="Pfam" id="PF22692">
    <property type="entry name" value="LlgE_F_G_D1"/>
    <property type="match status" value="1"/>
</dbReference>
<evidence type="ECO:0000256" key="4">
    <source>
        <dbReference type="RuleBase" id="RU362116"/>
    </source>
</evidence>
<dbReference type="InterPro" id="IPR010930">
    <property type="entry name" value="Flg_bb/hook_C_dom"/>
</dbReference>
<dbReference type="InterPro" id="IPR037925">
    <property type="entry name" value="FlgE/F/G-like"/>
</dbReference>
<feature type="domain" description="Flagellar hook protein FlgE/F/G-like D1" evidence="7">
    <location>
        <begin position="80"/>
        <end position="145"/>
    </location>
</feature>
<evidence type="ECO:0000259" key="6">
    <source>
        <dbReference type="Pfam" id="PF06429"/>
    </source>
</evidence>
<dbReference type="InterPro" id="IPR012836">
    <property type="entry name" value="FlgF"/>
</dbReference>
<evidence type="ECO:0000256" key="3">
    <source>
        <dbReference type="ARBA" id="ARBA00023143"/>
    </source>
</evidence>
<dbReference type="AlphaFoldDB" id="A0A212RR83"/>
<evidence type="ECO:0000313" key="9">
    <source>
        <dbReference type="Proteomes" id="UP000198418"/>
    </source>
</evidence>
<keyword evidence="8" id="KW-0969">Cilium</keyword>
<dbReference type="OrthoDB" id="9804559at2"/>
<feature type="domain" description="Flagellar basal body rod protein N-terminal" evidence="5">
    <location>
        <begin position="5"/>
        <end position="35"/>
    </location>
</feature>
<dbReference type="Proteomes" id="UP000198418">
    <property type="component" value="Unassembled WGS sequence"/>
</dbReference>
<keyword evidence="3 4" id="KW-0975">Bacterial flagellum</keyword>
<accession>A0A212RR83</accession>
<keyword evidence="9" id="KW-1185">Reference proteome</keyword>
<dbReference type="NCBIfam" id="TIGR02490">
    <property type="entry name" value="flgF"/>
    <property type="match status" value="1"/>
</dbReference>
<name>A0A212RR83_RHOAC</name>
<dbReference type="InterPro" id="IPR053967">
    <property type="entry name" value="LlgE_F_G-like_D1"/>
</dbReference>
<gene>
    <name evidence="8" type="ORF">SAMN06265338_106172</name>
</gene>
<reference evidence="9" key="1">
    <citation type="submission" date="2017-06" db="EMBL/GenBank/DDBJ databases">
        <authorList>
            <person name="Varghese N."/>
            <person name="Submissions S."/>
        </authorList>
    </citation>
    <scope>NUCLEOTIDE SEQUENCE [LARGE SCALE GENOMIC DNA]</scope>
    <source>
        <strain evidence="9">DSM 137</strain>
    </source>
</reference>
<dbReference type="RefSeq" id="WP_088521180.1">
    <property type="nucleotide sequence ID" value="NZ_FYDG01000006.1"/>
</dbReference>
<sequence>MQSGLYVAISGQAALQKRLDTVAQNIANVNTAGYRAEEVSFSTLLSRAGPTPVAFAVTGDNYISRNTGDLTRTGDPLDIAVRGSGFFAIKTPEGIAYTRDGRLHMDANGSLLTVNNYPILDAGGSAILLDGSAGPPLIASDGMISQNGRQVGAVGLYQLDPQAQLSRADNSAVRSDRPATPVLDFNNNGVLQGMVEGSNVNPILELTHMITIQRNFESANNAIQSTESNFNDAIKSLGSPT</sequence>
<dbReference type="PANTHER" id="PTHR30435">
    <property type="entry name" value="FLAGELLAR PROTEIN"/>
    <property type="match status" value="1"/>
</dbReference>
<dbReference type="GO" id="GO:0071978">
    <property type="term" value="P:bacterial-type flagellum-dependent swarming motility"/>
    <property type="evidence" value="ECO:0007669"/>
    <property type="project" value="TreeGrafter"/>
</dbReference>
<dbReference type="NCBIfam" id="NF009282">
    <property type="entry name" value="PRK12642.1"/>
    <property type="match status" value="1"/>
</dbReference>
<feature type="domain" description="Flagellar basal-body/hook protein C-terminal" evidence="6">
    <location>
        <begin position="192"/>
        <end position="234"/>
    </location>
</feature>
<dbReference type="Pfam" id="PF00460">
    <property type="entry name" value="Flg_bb_rod"/>
    <property type="match status" value="1"/>
</dbReference>
<comment type="similarity">
    <text evidence="2 4">Belongs to the flagella basal body rod proteins family.</text>
</comment>
<evidence type="ECO:0000313" key="8">
    <source>
        <dbReference type="EMBL" id="SNB75066.1"/>
    </source>
</evidence>
<proteinExistence type="inferred from homology"/>
<evidence type="ECO:0000256" key="1">
    <source>
        <dbReference type="ARBA" id="ARBA00004117"/>
    </source>
</evidence>
<keyword evidence="8" id="KW-0282">Flagellum</keyword>